<dbReference type="EMBL" id="DS022257">
    <property type="protein sequence ID" value="EWG52721.1"/>
    <property type="molecule type" value="Genomic_DNA"/>
</dbReference>
<dbReference type="FunFam" id="3.30.160.60:FF:000032">
    <property type="entry name" value="Krueppel-like factor 4"/>
    <property type="match status" value="1"/>
</dbReference>
<evidence type="ECO:0000256" key="2">
    <source>
        <dbReference type="ARBA" id="ARBA00022737"/>
    </source>
</evidence>
<reference evidence="10 11" key="1">
    <citation type="journal article" date="2010" name="Nature">
        <title>Comparative genomics reveals mobile pathogenicity chromosomes in Fusarium.</title>
        <authorList>
            <person name="Ma L.J."/>
            <person name="van der Does H.C."/>
            <person name="Borkovich K.A."/>
            <person name="Coleman J.J."/>
            <person name="Daboussi M.J."/>
            <person name="Di Pietro A."/>
            <person name="Dufresne M."/>
            <person name="Freitag M."/>
            <person name="Grabherr M."/>
            <person name="Henrissat B."/>
            <person name="Houterman P.M."/>
            <person name="Kang S."/>
            <person name="Shim W.B."/>
            <person name="Woloshuk C."/>
            <person name="Xie X."/>
            <person name="Xu J.R."/>
            <person name="Antoniw J."/>
            <person name="Baker S.E."/>
            <person name="Bluhm B.H."/>
            <person name="Breakspear A."/>
            <person name="Brown D.W."/>
            <person name="Butchko R.A."/>
            <person name="Chapman S."/>
            <person name="Coulson R."/>
            <person name="Coutinho P.M."/>
            <person name="Danchin E.G."/>
            <person name="Diener A."/>
            <person name="Gale L.R."/>
            <person name="Gardiner D.M."/>
            <person name="Goff S."/>
            <person name="Hammond-Kosack K.E."/>
            <person name="Hilburn K."/>
            <person name="Hua-Van A."/>
            <person name="Jonkers W."/>
            <person name="Kazan K."/>
            <person name="Kodira C.D."/>
            <person name="Koehrsen M."/>
            <person name="Kumar L."/>
            <person name="Lee Y.H."/>
            <person name="Li L."/>
            <person name="Manners J.M."/>
            <person name="Miranda-Saavedra D."/>
            <person name="Mukherjee M."/>
            <person name="Park G."/>
            <person name="Park J."/>
            <person name="Park S.Y."/>
            <person name="Proctor R.H."/>
            <person name="Regev A."/>
            <person name="Ruiz-Roldan M.C."/>
            <person name="Sain D."/>
            <person name="Sakthikumar S."/>
            <person name="Sykes S."/>
            <person name="Schwartz D.C."/>
            <person name="Turgeon B.G."/>
            <person name="Wapinski I."/>
            <person name="Yoder O."/>
            <person name="Young S."/>
            <person name="Zeng Q."/>
            <person name="Zhou S."/>
            <person name="Galagan J."/>
            <person name="Cuomo C.A."/>
            <person name="Kistler H.C."/>
            <person name="Rep M."/>
        </authorList>
    </citation>
    <scope>NUCLEOTIDE SEQUENCE [LARGE SCALE GENOMIC DNA]</scope>
    <source>
        <strain evidence="10">7600</strain>
        <strain evidence="11">M3125 / FGSC 7600</strain>
    </source>
</reference>
<feature type="domain" description="C2H2-type" evidence="9">
    <location>
        <begin position="279"/>
        <end position="308"/>
    </location>
</feature>
<dbReference type="RefSeq" id="XP_018758910.1">
    <property type="nucleotide sequence ID" value="XM_018900605.1"/>
</dbReference>
<keyword evidence="2" id="KW-0677">Repeat</keyword>
<reference evidence="10" key="2">
    <citation type="submission" date="2013-11" db="EMBL/GenBank/DDBJ databases">
        <authorList>
            <consortium name="The Broad Institute Genome Sequencing Platform"/>
            <person name="Ma L.-J."/>
            <person name="Corby-Kistler H."/>
            <person name="Broz K."/>
            <person name="Gale L.R."/>
            <person name="Jonkers W."/>
            <person name="O'Donnell K."/>
            <person name="Ploetz R."/>
            <person name="Steinberg C."/>
            <person name="Schwartz D.C."/>
            <person name="VanEtten H."/>
            <person name="Zhou S."/>
            <person name="Young S.K."/>
            <person name="Zeng Q."/>
            <person name="Gargeya S."/>
            <person name="Fitzgerald M."/>
            <person name="Abouelleil A."/>
            <person name="Alvarado L."/>
            <person name="Chapman S.B."/>
            <person name="Gainer-Dewar J."/>
            <person name="Goldberg J."/>
            <person name="Griggs A."/>
            <person name="Gujja S."/>
            <person name="Hansen M."/>
            <person name="Howarth C."/>
            <person name="Imamovic A."/>
            <person name="Ireland A."/>
            <person name="Larimer J."/>
            <person name="McCowan C."/>
            <person name="Murphy C."/>
            <person name="Pearson M."/>
            <person name="Poon T.W."/>
            <person name="Priest M."/>
            <person name="Roberts A."/>
            <person name="Saif S."/>
            <person name="Shea T."/>
            <person name="Sykes S."/>
            <person name="Wortman J."/>
            <person name="Nusbaum C."/>
            <person name="Birren B."/>
        </authorList>
    </citation>
    <scope>NUCLEOTIDE SEQUENCE</scope>
    <source>
        <strain evidence="10">7600</strain>
    </source>
</reference>
<evidence type="ECO:0000259" key="9">
    <source>
        <dbReference type="PROSITE" id="PS50157"/>
    </source>
</evidence>
<dbReference type="Proteomes" id="UP000009096">
    <property type="component" value="Chromosome 9"/>
</dbReference>
<dbReference type="EMBL" id="DS022257">
    <property type="protein sequence ID" value="EWG52719.1"/>
    <property type="molecule type" value="Genomic_DNA"/>
</dbReference>
<evidence type="ECO:0000313" key="11">
    <source>
        <dbReference type="Proteomes" id="UP000009096"/>
    </source>
</evidence>
<evidence type="ECO:0000256" key="5">
    <source>
        <dbReference type="ARBA" id="ARBA00023015"/>
    </source>
</evidence>
<dbReference type="GO" id="GO:0000978">
    <property type="term" value="F:RNA polymerase II cis-regulatory region sequence-specific DNA binding"/>
    <property type="evidence" value="ECO:0007669"/>
    <property type="project" value="TreeGrafter"/>
</dbReference>
<accession>W7MMK5</accession>
<keyword evidence="5" id="KW-0805">Transcription regulation</keyword>
<dbReference type="RefSeq" id="XP_018758911.1">
    <property type="nucleotide sequence ID" value="XM_018900606.1"/>
</dbReference>
<evidence type="ECO:0000256" key="3">
    <source>
        <dbReference type="ARBA" id="ARBA00022771"/>
    </source>
</evidence>
<keyword evidence="11" id="KW-1185">Reference proteome</keyword>
<evidence type="ECO:0000256" key="7">
    <source>
        <dbReference type="PROSITE-ProRule" id="PRU00042"/>
    </source>
</evidence>
<dbReference type="GeneID" id="30068891"/>
<dbReference type="KEGG" id="fvr:FVEG_11371"/>
<evidence type="ECO:0000256" key="8">
    <source>
        <dbReference type="SAM" id="MobiDB-lite"/>
    </source>
</evidence>
<dbReference type="OrthoDB" id="6910977at2759"/>
<dbReference type="InterPro" id="IPR013087">
    <property type="entry name" value="Znf_C2H2_type"/>
</dbReference>
<sequence length="401" mass="44213">MYLTPPSTSNSPVSQYSQFFETSSSSSDTSCPPNRLPSCYCSPFQQAVSGVSQSDLDSDSYSHHARWFTVPQPELLSPPPMDHGSTAWVTPDGLVAGTSTASSSSVEPDALHADFNAFAGYDSCLPAPYQTHDAYMPPSRNTSVHEPSLSSTSQSSRAPSIGARPPYGYLQDPSNSRFRVEGAVSSYGQGYEPQPYSTAGPSAAATAYQTDGAPFASNLPSSLGANSSTTWPKQEYEVPQFYSTPQNQLPDLGQERRLLKTTKAKRPTRKHTSKEEANFQCEVKGCGKFFSRSYNYKSHLETHDEKREYPFPCTVDGCTKKFVRKTDLQRHHQSVHMKERNHKCDYCGRLFARKDTLRRHMEDGCSKRFDIGTLNLQGPGFAGLGIVSPTRPSDLDPRRPG</sequence>
<feature type="region of interest" description="Disordered" evidence="8">
    <location>
        <begin position="1"/>
        <end position="33"/>
    </location>
</feature>
<evidence type="ECO:0000256" key="6">
    <source>
        <dbReference type="ARBA" id="ARBA00023163"/>
    </source>
</evidence>
<dbReference type="VEuPathDB" id="FungiDB:FVEG_11371"/>
<dbReference type="EMBL" id="DS022257">
    <property type="protein sequence ID" value="EWG52718.1"/>
    <property type="molecule type" value="Genomic_DNA"/>
</dbReference>
<name>W7MMK5_GIBM7</name>
<organism evidence="10 11">
    <name type="scientific">Gibberella moniliformis (strain M3125 / FGSC 7600)</name>
    <name type="common">Maize ear and stalk rot fungus</name>
    <name type="synonym">Fusarium verticillioides</name>
    <dbReference type="NCBI Taxonomy" id="334819"/>
    <lineage>
        <taxon>Eukaryota</taxon>
        <taxon>Fungi</taxon>
        <taxon>Dikarya</taxon>
        <taxon>Ascomycota</taxon>
        <taxon>Pezizomycotina</taxon>
        <taxon>Sordariomycetes</taxon>
        <taxon>Hypocreomycetidae</taxon>
        <taxon>Hypocreales</taxon>
        <taxon>Nectriaceae</taxon>
        <taxon>Fusarium</taxon>
        <taxon>Fusarium fujikuroi species complex</taxon>
    </lineage>
</organism>
<keyword evidence="6" id="KW-0804">Transcription</keyword>
<keyword evidence="3 7" id="KW-0863">Zinc-finger</keyword>
<dbReference type="eggNOG" id="KOG1721">
    <property type="taxonomic scope" value="Eukaryota"/>
</dbReference>
<evidence type="ECO:0000256" key="4">
    <source>
        <dbReference type="ARBA" id="ARBA00022833"/>
    </source>
</evidence>
<dbReference type="InterPro" id="IPR036236">
    <property type="entry name" value="Znf_C2H2_sf"/>
</dbReference>
<dbReference type="PROSITE" id="PS50157">
    <property type="entry name" value="ZINC_FINGER_C2H2_2"/>
    <property type="match status" value="3"/>
</dbReference>
<feature type="compositionally biased region" description="Polar residues" evidence="8">
    <location>
        <begin position="139"/>
        <end position="158"/>
    </location>
</feature>
<dbReference type="EMBL" id="DS022257">
    <property type="protein sequence ID" value="EWG52720.1"/>
    <property type="molecule type" value="Genomic_DNA"/>
</dbReference>
<keyword evidence="4" id="KW-0862">Zinc</keyword>
<feature type="region of interest" description="Disordered" evidence="8">
    <location>
        <begin position="132"/>
        <end position="163"/>
    </location>
</feature>
<feature type="domain" description="C2H2-type" evidence="9">
    <location>
        <begin position="311"/>
        <end position="341"/>
    </location>
</feature>
<dbReference type="PANTHER" id="PTHR23235">
    <property type="entry name" value="KRUEPPEL-LIKE TRANSCRIPTION FACTOR"/>
    <property type="match status" value="1"/>
</dbReference>
<proteinExistence type="predicted"/>
<dbReference type="GO" id="GO:0008270">
    <property type="term" value="F:zinc ion binding"/>
    <property type="evidence" value="ECO:0007669"/>
    <property type="project" value="UniProtKB-KW"/>
</dbReference>
<evidence type="ECO:0000313" key="10">
    <source>
        <dbReference type="EMBL" id="EWG52718.1"/>
    </source>
</evidence>
<dbReference type="Pfam" id="PF00096">
    <property type="entry name" value="zf-C2H2"/>
    <property type="match status" value="3"/>
</dbReference>
<protein>
    <recommendedName>
        <fullName evidence="9">C2H2-type domain-containing protein</fullName>
    </recommendedName>
</protein>
<dbReference type="RefSeq" id="XP_018758909.1">
    <property type="nucleotide sequence ID" value="XM_018900604.1"/>
</dbReference>
<dbReference type="Gene3D" id="3.30.160.60">
    <property type="entry name" value="Classic Zinc Finger"/>
    <property type="match status" value="3"/>
</dbReference>
<dbReference type="PROSITE" id="PS00028">
    <property type="entry name" value="ZINC_FINGER_C2H2_1"/>
    <property type="match status" value="2"/>
</dbReference>
<dbReference type="AlphaFoldDB" id="W7MMK5"/>
<dbReference type="PANTHER" id="PTHR23235:SF120">
    <property type="entry name" value="KRUPPEL-LIKE FACTOR 15"/>
    <property type="match status" value="1"/>
</dbReference>
<gene>
    <name evidence="10" type="ORF">FVEG_11371</name>
</gene>
<feature type="compositionally biased region" description="Polar residues" evidence="8">
    <location>
        <begin position="1"/>
        <end position="13"/>
    </location>
</feature>
<dbReference type="GO" id="GO:0000981">
    <property type="term" value="F:DNA-binding transcription factor activity, RNA polymerase II-specific"/>
    <property type="evidence" value="ECO:0007669"/>
    <property type="project" value="TreeGrafter"/>
</dbReference>
<dbReference type="SMART" id="SM00355">
    <property type="entry name" value="ZnF_C2H2"/>
    <property type="match status" value="3"/>
</dbReference>
<evidence type="ECO:0000256" key="1">
    <source>
        <dbReference type="ARBA" id="ARBA00022723"/>
    </source>
</evidence>
<dbReference type="SUPFAM" id="SSF57667">
    <property type="entry name" value="beta-beta-alpha zinc fingers"/>
    <property type="match status" value="2"/>
</dbReference>
<feature type="compositionally biased region" description="Low complexity" evidence="8">
    <location>
        <begin position="14"/>
        <end position="30"/>
    </location>
</feature>
<keyword evidence="1" id="KW-0479">Metal-binding</keyword>
<dbReference type="RefSeq" id="XP_018758912.1">
    <property type="nucleotide sequence ID" value="XM_018900607.1"/>
</dbReference>
<feature type="domain" description="C2H2-type" evidence="9">
    <location>
        <begin position="342"/>
        <end position="369"/>
    </location>
</feature>